<name>A0A229P2Z8_9BACL</name>
<keyword evidence="5" id="KW-0479">Metal-binding</keyword>
<dbReference type="Gene3D" id="1.10.246.80">
    <property type="match status" value="1"/>
</dbReference>
<dbReference type="Gene3D" id="1.10.3090.10">
    <property type="entry name" value="cca-adding enzyme, domain 2"/>
    <property type="match status" value="1"/>
</dbReference>
<keyword evidence="7 8" id="KW-0694">RNA-binding</keyword>
<dbReference type="GO" id="GO:0000049">
    <property type="term" value="F:tRNA binding"/>
    <property type="evidence" value="ECO:0007669"/>
    <property type="project" value="TreeGrafter"/>
</dbReference>
<keyword evidence="12" id="KW-1185">Reference proteome</keyword>
<keyword evidence="6" id="KW-0460">Magnesium</keyword>
<evidence type="ECO:0000259" key="10">
    <source>
        <dbReference type="Pfam" id="PF13735"/>
    </source>
</evidence>
<protein>
    <submittedName>
        <fullName evidence="11">CCA tRNA nucleotidyltransferase</fullName>
    </submittedName>
</protein>
<dbReference type="AlphaFoldDB" id="A0A229P2Z8"/>
<sequence>MNGPLQLAPEMEAALPVLLRLEQAGHEAVFVGGCVRDLLLGLSLKDVDIASPAQPEEVMALFPGCIPTGLQHGTVTVRSGGQLYEVTTYRAEADYEDSRRPSSVAFIRNLEEDLLRRDFTMNAMALDRRGKLWDPFGGREDLSLRRIRAVGYAKERFAEDALRLLRGIRFASVYKLKFSHGTWKGLLASREGLRRIAMERVGLELDRMIGGGGIARAAALLVASDLPAYFKDSLPGWHEAKMSFSMPERQSELASRMELASRLGGADDGWAALFLLLELDEATAAGWFDRLRYSHARRDRLADILRMHYKLVAAGWERLSSKLWTELVLDEGQAAAEHWLEFMEQAEKHGLHAGLLTPLGPSRLSVEDMERHEESMPAVELAEWHGRSMPALKPASERPGLSSSGAMVDPAEAAANCRAWLQAMPVRSLKELAVDGRKLQIELGRRPGPWLGPLLGRLLRETARGKVANEEAALLAHVRQLADGEEGTT</sequence>
<comment type="cofactor">
    <cofactor evidence="1">
        <name>Mg(2+)</name>
        <dbReference type="ChEBI" id="CHEBI:18420"/>
    </cofactor>
</comment>
<dbReference type="RefSeq" id="WP_089523696.1">
    <property type="nucleotide sequence ID" value="NZ_NMUQ01000001.1"/>
</dbReference>
<feature type="domain" description="Poly A polymerase head" evidence="9">
    <location>
        <begin position="30"/>
        <end position="148"/>
    </location>
</feature>
<comment type="caution">
    <text evidence="11">The sequence shown here is derived from an EMBL/GenBank/DDBJ whole genome shotgun (WGS) entry which is preliminary data.</text>
</comment>
<dbReference type="CDD" id="cd05398">
    <property type="entry name" value="NT_ClassII-CCAase"/>
    <property type="match status" value="1"/>
</dbReference>
<evidence type="ECO:0000256" key="6">
    <source>
        <dbReference type="ARBA" id="ARBA00022842"/>
    </source>
</evidence>
<dbReference type="InterPro" id="IPR043519">
    <property type="entry name" value="NT_sf"/>
</dbReference>
<evidence type="ECO:0000256" key="7">
    <source>
        <dbReference type="ARBA" id="ARBA00022884"/>
    </source>
</evidence>
<accession>A0A229P2Z8</accession>
<dbReference type="PANTHER" id="PTHR46173">
    <property type="entry name" value="CCA TRNA NUCLEOTIDYLTRANSFERASE 1, MITOCHONDRIAL"/>
    <property type="match status" value="1"/>
</dbReference>
<evidence type="ECO:0000256" key="5">
    <source>
        <dbReference type="ARBA" id="ARBA00022723"/>
    </source>
</evidence>
<dbReference type="Gene3D" id="3.30.460.10">
    <property type="entry name" value="Beta Polymerase, domain 2"/>
    <property type="match status" value="1"/>
</dbReference>
<evidence type="ECO:0000313" key="12">
    <source>
        <dbReference type="Proteomes" id="UP000215145"/>
    </source>
</evidence>
<dbReference type="GO" id="GO:0046872">
    <property type="term" value="F:metal ion binding"/>
    <property type="evidence" value="ECO:0007669"/>
    <property type="project" value="UniProtKB-KW"/>
</dbReference>
<dbReference type="InterPro" id="IPR002646">
    <property type="entry name" value="PolA_pol_head_dom"/>
</dbReference>
<dbReference type="PANTHER" id="PTHR46173:SF1">
    <property type="entry name" value="CCA TRNA NUCLEOTIDYLTRANSFERASE 1, MITOCHONDRIAL"/>
    <property type="match status" value="1"/>
</dbReference>
<keyword evidence="3" id="KW-0819">tRNA processing</keyword>
<dbReference type="Pfam" id="PF01743">
    <property type="entry name" value="PolyA_pol"/>
    <property type="match status" value="1"/>
</dbReference>
<gene>
    <name evidence="11" type="ORF">CGZ75_08105</name>
</gene>
<evidence type="ECO:0000256" key="2">
    <source>
        <dbReference type="ARBA" id="ARBA00022679"/>
    </source>
</evidence>
<feature type="domain" description="CCA-adding enzyme C-terminal" evidence="10">
    <location>
        <begin position="421"/>
        <end position="477"/>
    </location>
</feature>
<dbReference type="EMBL" id="NMUQ01000001">
    <property type="protein sequence ID" value="OXM16612.1"/>
    <property type="molecule type" value="Genomic_DNA"/>
</dbReference>
<evidence type="ECO:0000313" key="11">
    <source>
        <dbReference type="EMBL" id="OXM16612.1"/>
    </source>
</evidence>
<dbReference type="InterPro" id="IPR032810">
    <property type="entry name" value="CCA-adding_enz_C"/>
</dbReference>
<dbReference type="GO" id="GO:0008033">
    <property type="term" value="P:tRNA processing"/>
    <property type="evidence" value="ECO:0007669"/>
    <property type="project" value="UniProtKB-KW"/>
</dbReference>
<comment type="similarity">
    <text evidence="8">Belongs to the tRNA nucleotidyltransferase/poly(A) polymerase family.</text>
</comment>
<keyword evidence="2 8" id="KW-0808">Transferase</keyword>
<proteinExistence type="inferred from homology"/>
<reference evidence="11 12" key="1">
    <citation type="submission" date="2017-07" db="EMBL/GenBank/DDBJ databases">
        <title>Paenibacillus herberti R33 genome sequencing and assembly.</title>
        <authorList>
            <person name="Su W."/>
        </authorList>
    </citation>
    <scope>NUCLEOTIDE SEQUENCE [LARGE SCALE GENOMIC DNA]</scope>
    <source>
        <strain evidence="11 12">R33</strain>
    </source>
</reference>
<evidence type="ECO:0000259" key="9">
    <source>
        <dbReference type="Pfam" id="PF01743"/>
    </source>
</evidence>
<dbReference type="Pfam" id="PF13735">
    <property type="entry name" value="tRNA_NucTran2_2"/>
    <property type="match status" value="1"/>
</dbReference>
<dbReference type="Proteomes" id="UP000215145">
    <property type="component" value="Unassembled WGS sequence"/>
</dbReference>
<evidence type="ECO:0000256" key="3">
    <source>
        <dbReference type="ARBA" id="ARBA00022694"/>
    </source>
</evidence>
<dbReference type="SUPFAM" id="SSF81301">
    <property type="entry name" value="Nucleotidyltransferase"/>
    <property type="match status" value="1"/>
</dbReference>
<evidence type="ECO:0000256" key="8">
    <source>
        <dbReference type="RuleBase" id="RU003953"/>
    </source>
</evidence>
<evidence type="ECO:0000256" key="4">
    <source>
        <dbReference type="ARBA" id="ARBA00022695"/>
    </source>
</evidence>
<organism evidence="11 12">
    <name type="scientific">Paenibacillus herberti</name>
    <dbReference type="NCBI Taxonomy" id="1619309"/>
    <lineage>
        <taxon>Bacteria</taxon>
        <taxon>Bacillati</taxon>
        <taxon>Bacillota</taxon>
        <taxon>Bacilli</taxon>
        <taxon>Bacillales</taxon>
        <taxon>Paenibacillaceae</taxon>
        <taxon>Paenibacillus</taxon>
    </lineage>
</organism>
<evidence type="ECO:0000256" key="1">
    <source>
        <dbReference type="ARBA" id="ARBA00001946"/>
    </source>
</evidence>
<keyword evidence="4" id="KW-0548">Nucleotidyltransferase</keyword>
<dbReference type="GO" id="GO:0016779">
    <property type="term" value="F:nucleotidyltransferase activity"/>
    <property type="evidence" value="ECO:0007669"/>
    <property type="project" value="UniProtKB-KW"/>
</dbReference>
<dbReference type="InterPro" id="IPR050264">
    <property type="entry name" value="Bact_CCA-adding_enz_type3_sf"/>
</dbReference>
<dbReference type="SUPFAM" id="SSF81891">
    <property type="entry name" value="Poly A polymerase C-terminal region-like"/>
    <property type="match status" value="1"/>
</dbReference>